<organism evidence="1 2">
    <name type="scientific">Arthrobotrys conoides</name>
    <dbReference type="NCBI Taxonomy" id="74498"/>
    <lineage>
        <taxon>Eukaryota</taxon>
        <taxon>Fungi</taxon>
        <taxon>Dikarya</taxon>
        <taxon>Ascomycota</taxon>
        <taxon>Pezizomycotina</taxon>
        <taxon>Orbiliomycetes</taxon>
        <taxon>Orbiliales</taxon>
        <taxon>Orbiliaceae</taxon>
        <taxon>Arthrobotrys</taxon>
    </lineage>
</organism>
<reference evidence="1 2" key="1">
    <citation type="submission" date="2019-10" db="EMBL/GenBank/DDBJ databases">
        <authorList>
            <person name="Palmer J.M."/>
        </authorList>
    </citation>
    <scope>NUCLEOTIDE SEQUENCE [LARGE SCALE GENOMIC DNA]</scope>
    <source>
        <strain evidence="1 2">TWF506</strain>
    </source>
</reference>
<dbReference type="Proteomes" id="UP001307849">
    <property type="component" value="Unassembled WGS sequence"/>
</dbReference>
<sequence length="105" mass="12129">MEGNPPQPPFKLATLTKTAKRWAKAEITEADLTEDPYPGEYTDSLQHIYAYHPRLREYIESHLKTLNNRSYLQGTGYDYRIYKIDPRGGDSSAWVLYKLANTLGF</sequence>
<protein>
    <submittedName>
        <fullName evidence="1">Uncharacterized protein</fullName>
    </submittedName>
</protein>
<dbReference type="EMBL" id="JAVHJM010000013">
    <property type="protein sequence ID" value="KAK6499441.1"/>
    <property type="molecule type" value="Genomic_DNA"/>
</dbReference>
<proteinExistence type="predicted"/>
<name>A0AAN8MXD4_9PEZI</name>
<evidence type="ECO:0000313" key="2">
    <source>
        <dbReference type="Proteomes" id="UP001307849"/>
    </source>
</evidence>
<dbReference type="AlphaFoldDB" id="A0AAN8MXD4"/>
<gene>
    <name evidence="1" type="ORF">TWF506_004070</name>
</gene>
<comment type="caution">
    <text evidence="1">The sequence shown here is derived from an EMBL/GenBank/DDBJ whole genome shotgun (WGS) entry which is preliminary data.</text>
</comment>
<accession>A0AAN8MXD4</accession>
<keyword evidence="2" id="KW-1185">Reference proteome</keyword>
<evidence type="ECO:0000313" key="1">
    <source>
        <dbReference type="EMBL" id="KAK6499441.1"/>
    </source>
</evidence>